<dbReference type="AlphaFoldDB" id="A0A813BZZ0"/>
<evidence type="ECO:0000256" key="1">
    <source>
        <dbReference type="SAM" id="MobiDB-lite"/>
    </source>
</evidence>
<protein>
    <recommendedName>
        <fullName evidence="4">PDZ domain-containing protein</fullName>
    </recommendedName>
</protein>
<reference evidence="2" key="1">
    <citation type="submission" date="2021-02" db="EMBL/GenBank/DDBJ databases">
        <authorList>
            <person name="Dougan E. K."/>
            <person name="Rhodes N."/>
            <person name="Thang M."/>
            <person name="Chan C."/>
        </authorList>
    </citation>
    <scope>NUCLEOTIDE SEQUENCE</scope>
</reference>
<sequence>MAKRRCTRRRFWAVRLHSSRPAHTVEVPAGQFLQLSRACVSQGTAARLQVSLEGATAGHGSGAFNFAFLVEEGGRNLSLRLPRGYAWQLKLIHKGPVPTSPAVVDVLGYITPSRGARRTIQDPPRQHGSLRQVRLHAGWTALSFKSTSDGRLVVSDVPKACFSSREFGAAAAPQVANVAVGDEIVEVNGISLASLAKGIMSPGCQFNTCNEHVPGSVGKLQSPPCISCDFIRRRREFGLDLALQMWLRAVKQDMPITLGVRSSREHRDESRPRNPERSQATQAPVASREEIRAQAPKAMPKAAEVQTASPKAPLPRGYNPLKPAATGQAASTSPKPRQGPLRGAVTQLAGGLCYEELPPKG</sequence>
<gene>
    <name evidence="2" type="ORF">SNEC2469_LOCUS32829</name>
</gene>
<feature type="non-terminal residue" evidence="2">
    <location>
        <position position="361"/>
    </location>
</feature>
<keyword evidence="3" id="KW-1185">Reference proteome</keyword>
<evidence type="ECO:0008006" key="4">
    <source>
        <dbReference type="Google" id="ProtNLM"/>
    </source>
</evidence>
<name>A0A813BZZ0_9DINO</name>
<organism evidence="2 3">
    <name type="scientific">Symbiodinium necroappetens</name>
    <dbReference type="NCBI Taxonomy" id="1628268"/>
    <lineage>
        <taxon>Eukaryota</taxon>
        <taxon>Sar</taxon>
        <taxon>Alveolata</taxon>
        <taxon>Dinophyceae</taxon>
        <taxon>Suessiales</taxon>
        <taxon>Symbiodiniaceae</taxon>
        <taxon>Symbiodinium</taxon>
    </lineage>
</organism>
<proteinExistence type="predicted"/>
<dbReference type="OrthoDB" id="412705at2759"/>
<evidence type="ECO:0000313" key="2">
    <source>
        <dbReference type="EMBL" id="CAE7936966.1"/>
    </source>
</evidence>
<dbReference type="Proteomes" id="UP000601435">
    <property type="component" value="Unassembled WGS sequence"/>
</dbReference>
<feature type="region of interest" description="Disordered" evidence="1">
    <location>
        <begin position="258"/>
        <end position="344"/>
    </location>
</feature>
<dbReference type="EMBL" id="CAJNJA010084330">
    <property type="protein sequence ID" value="CAE7936966.1"/>
    <property type="molecule type" value="Genomic_DNA"/>
</dbReference>
<feature type="compositionally biased region" description="Basic and acidic residues" evidence="1">
    <location>
        <begin position="262"/>
        <end position="276"/>
    </location>
</feature>
<comment type="caution">
    <text evidence="2">The sequence shown here is derived from an EMBL/GenBank/DDBJ whole genome shotgun (WGS) entry which is preliminary data.</text>
</comment>
<accession>A0A813BZZ0</accession>
<evidence type="ECO:0000313" key="3">
    <source>
        <dbReference type="Proteomes" id="UP000601435"/>
    </source>
</evidence>